<accession>E2NDY9</accession>
<evidence type="ECO:0000313" key="1">
    <source>
        <dbReference type="EMBL" id="EEF89868.1"/>
    </source>
</evidence>
<organism evidence="1 2">
    <name type="scientific">Bacteroides cellulosilyticus DSM 14838</name>
    <dbReference type="NCBI Taxonomy" id="537012"/>
    <lineage>
        <taxon>Bacteria</taxon>
        <taxon>Pseudomonadati</taxon>
        <taxon>Bacteroidota</taxon>
        <taxon>Bacteroidia</taxon>
        <taxon>Bacteroidales</taxon>
        <taxon>Bacteroidaceae</taxon>
        <taxon>Bacteroides</taxon>
    </lineage>
</organism>
<dbReference type="AlphaFoldDB" id="E2NDY9"/>
<comment type="caution">
    <text evidence="1">The sequence shown here is derived from an EMBL/GenBank/DDBJ whole genome shotgun (WGS) entry which is preliminary data.</text>
</comment>
<reference evidence="1 2" key="1">
    <citation type="submission" date="2008-12" db="EMBL/GenBank/DDBJ databases">
        <authorList>
            <person name="Fulton L."/>
            <person name="Clifton S."/>
            <person name="Fulton B."/>
            <person name="Xu J."/>
            <person name="Minx P."/>
            <person name="Pepin K.H."/>
            <person name="Johnson M."/>
            <person name="Bhonagiri V."/>
            <person name="Nash W.E."/>
            <person name="Mardis E.R."/>
            <person name="Wilson R.K."/>
        </authorList>
    </citation>
    <scope>NUCLEOTIDE SEQUENCE [LARGE SCALE GENOMIC DNA]</scope>
    <source>
        <strain evidence="1 2">DSM 14838</strain>
    </source>
</reference>
<dbReference type="Proteomes" id="UP000003711">
    <property type="component" value="Unassembled WGS sequence"/>
</dbReference>
<evidence type="ECO:0000313" key="2">
    <source>
        <dbReference type="Proteomes" id="UP000003711"/>
    </source>
</evidence>
<dbReference type="EMBL" id="ACCH01000180">
    <property type="protein sequence ID" value="EEF89868.1"/>
    <property type="molecule type" value="Genomic_DNA"/>
</dbReference>
<dbReference type="HOGENOM" id="CLU_3076511_0_0_10"/>
<protein>
    <submittedName>
        <fullName evidence="1">Uncharacterized protein</fullName>
    </submittedName>
</protein>
<gene>
    <name evidence="1" type="ORF">BACCELL_02503</name>
</gene>
<reference evidence="1 2" key="2">
    <citation type="submission" date="2009-01" db="EMBL/GenBank/DDBJ databases">
        <title>Draft genome sequence of Bacteroides cellulosilyticus (DSM 14838).</title>
        <authorList>
            <person name="Sudarsanam P."/>
            <person name="Ley R."/>
            <person name="Guruge J."/>
            <person name="Turnbaugh P.J."/>
            <person name="Mahowald M."/>
            <person name="Liep D."/>
            <person name="Gordon J."/>
        </authorList>
    </citation>
    <scope>NUCLEOTIDE SEQUENCE [LARGE SCALE GENOMIC DNA]</scope>
    <source>
        <strain evidence="1 2">DSM 14838</strain>
    </source>
</reference>
<sequence length="52" mass="6237">MLFILYYFWRKMISLQIKRKHLKLPQYRATTKVPLVQNTKKGGTILVLPFTL</sequence>
<name>E2NDY9_9BACE</name>
<proteinExistence type="predicted"/>